<feature type="transmembrane region" description="Helical" evidence="6">
    <location>
        <begin position="425"/>
        <end position="443"/>
    </location>
</feature>
<dbReference type="InterPro" id="IPR001750">
    <property type="entry name" value="ND/Mrp_TM"/>
</dbReference>
<evidence type="ECO:0000256" key="3">
    <source>
        <dbReference type="ARBA" id="ARBA00022692"/>
    </source>
</evidence>
<dbReference type="PANTHER" id="PTHR42703">
    <property type="entry name" value="NADH DEHYDROGENASE"/>
    <property type="match status" value="1"/>
</dbReference>
<name>A0A133VLV7_9EURY</name>
<dbReference type="PANTHER" id="PTHR42703:SF1">
    <property type="entry name" value="NA(+)_H(+) ANTIPORTER SUBUNIT D1"/>
    <property type="match status" value="1"/>
</dbReference>
<keyword evidence="3 6" id="KW-0812">Transmembrane</keyword>
<evidence type="ECO:0000313" key="10">
    <source>
        <dbReference type="Proteomes" id="UP000070404"/>
    </source>
</evidence>
<dbReference type="Pfam" id="PF00361">
    <property type="entry name" value="Proton_antipo_M"/>
    <property type="match status" value="1"/>
</dbReference>
<comment type="subcellular location">
    <subcellularLocation>
        <location evidence="1">Cell membrane</location>
        <topology evidence="1">Multi-pass membrane protein</topology>
    </subcellularLocation>
</comment>
<feature type="domain" description="NADH:quinone oxidoreductase/Mrp antiporter transmembrane" evidence="7">
    <location>
        <begin position="139"/>
        <end position="437"/>
    </location>
</feature>
<feature type="transmembrane region" description="Helical" evidence="6">
    <location>
        <begin position="386"/>
        <end position="405"/>
    </location>
</feature>
<keyword evidence="2" id="KW-1003">Cell membrane</keyword>
<feature type="transmembrane region" description="Helical" evidence="6">
    <location>
        <begin position="464"/>
        <end position="485"/>
    </location>
</feature>
<protein>
    <recommendedName>
        <fullName evidence="11">NADH:quinone oxidoreductase/Mrp antiporter membrane subunit domain-containing protein</fullName>
    </recommendedName>
</protein>
<dbReference type="InterPro" id="IPR001516">
    <property type="entry name" value="Proton_antipo_N"/>
</dbReference>
<feature type="transmembrane region" description="Helical" evidence="6">
    <location>
        <begin position="207"/>
        <end position="234"/>
    </location>
</feature>
<keyword evidence="10" id="KW-1185">Reference proteome</keyword>
<feature type="domain" description="NADH-Ubiquinone oxidoreductase (complex I) chain 5 N-terminal" evidence="8">
    <location>
        <begin position="81"/>
        <end position="121"/>
    </location>
</feature>
<feature type="transmembrane region" description="Helical" evidence="6">
    <location>
        <begin position="42"/>
        <end position="63"/>
    </location>
</feature>
<evidence type="ECO:0000259" key="8">
    <source>
        <dbReference type="Pfam" id="PF00662"/>
    </source>
</evidence>
<dbReference type="AlphaFoldDB" id="A0A133VLV7"/>
<organism evidence="9 10">
    <name type="scientific">candidate division MSBL1 archaeon SCGC-AAA382C18</name>
    <dbReference type="NCBI Taxonomy" id="1698281"/>
    <lineage>
        <taxon>Archaea</taxon>
        <taxon>Methanobacteriati</taxon>
        <taxon>Methanobacteriota</taxon>
        <taxon>candidate division MSBL1</taxon>
    </lineage>
</organism>
<dbReference type="PRINTS" id="PR01434">
    <property type="entry name" value="NADHDHGNASE5"/>
</dbReference>
<evidence type="ECO:0000256" key="4">
    <source>
        <dbReference type="ARBA" id="ARBA00022989"/>
    </source>
</evidence>
<dbReference type="EMBL" id="LHYF01000002">
    <property type="protein sequence ID" value="KXB07432.1"/>
    <property type="molecule type" value="Genomic_DNA"/>
</dbReference>
<evidence type="ECO:0000256" key="5">
    <source>
        <dbReference type="ARBA" id="ARBA00023136"/>
    </source>
</evidence>
<feature type="transmembrane region" description="Helical" evidence="6">
    <location>
        <begin position="173"/>
        <end position="195"/>
    </location>
</feature>
<proteinExistence type="predicted"/>
<gene>
    <name evidence="9" type="ORF">AKJ52_00275</name>
</gene>
<dbReference type="Proteomes" id="UP000070404">
    <property type="component" value="Unassembled WGS sequence"/>
</dbReference>
<feature type="transmembrane region" description="Helical" evidence="6">
    <location>
        <begin position="285"/>
        <end position="306"/>
    </location>
</feature>
<keyword evidence="4 6" id="KW-1133">Transmembrane helix</keyword>
<reference evidence="9 10" key="1">
    <citation type="journal article" date="2016" name="Sci. Rep.">
        <title>Metabolic traits of an uncultured archaeal lineage -MSBL1- from brine pools of the Red Sea.</title>
        <authorList>
            <person name="Mwirichia R."/>
            <person name="Alam I."/>
            <person name="Rashid M."/>
            <person name="Vinu M."/>
            <person name="Ba-Alawi W."/>
            <person name="Anthony Kamau A."/>
            <person name="Kamanda Ngugi D."/>
            <person name="Goker M."/>
            <person name="Klenk H.P."/>
            <person name="Bajic V."/>
            <person name="Stingl U."/>
        </authorList>
    </citation>
    <scope>NUCLEOTIDE SEQUENCE [LARGE SCALE GENOMIC DNA]</scope>
    <source>
        <strain evidence="9">SCGC-AAA382C18</strain>
    </source>
</reference>
<dbReference type="GO" id="GO:0005886">
    <property type="term" value="C:plasma membrane"/>
    <property type="evidence" value="ECO:0007669"/>
    <property type="project" value="UniProtKB-SubCell"/>
</dbReference>
<dbReference type="InterPro" id="IPR050586">
    <property type="entry name" value="CPA3_Na-H_Antiporter_D"/>
</dbReference>
<evidence type="ECO:0000313" key="9">
    <source>
        <dbReference type="EMBL" id="KXB07432.1"/>
    </source>
</evidence>
<sequence>MESIVDSLPILAVAIPLLGGFFTPILSIIAEKVGAPKSRDGFALIIAIVTFLCMIPMAKSVIMDGEILVYELAGRMPPWGINLAVDGLGILAGMIAAGMTLLVVIFSIGFMDKETGLDKYYLLLLIMTAGMIGVSFTGDIFNLYVFFEIMSITSYALVAFYRSGQSLEASFKYLVIGTIGTVSVLFGIALSYGLVGSLNVADLSVRLTALSGLVEGVPITMVLALGMFVTGFAIKIGMVPFHAWLPDAYQSAPSSIAAVLAGGTTIVGVAALLRISYLLFNSLSIGYMFIILGLITMVVGAFMALVQDDLKRLLAYSGISQMGYILLAVGMGGIGGAGVTEMAFEGGLFHMLNNAIYKPLLFLCAGAVVYRVGITKMDDIGGLAKKMPITAMSFAVGGLALAGIPPLNGFASKWMIYVVGGEVNIILTVVAIVVSAVTLAYLLKAFSMIFLGPTPSKFDDVEEAPAPLLVPMVLLVALCILLGVVPELGVDIVKPAGETLYNHVDYINEVLGGTV</sequence>
<dbReference type="Pfam" id="PF00662">
    <property type="entry name" value="Proton_antipo_N"/>
    <property type="match status" value="1"/>
</dbReference>
<feature type="transmembrane region" description="Helical" evidence="6">
    <location>
        <begin position="120"/>
        <end position="137"/>
    </location>
</feature>
<dbReference type="PATRIC" id="fig|1698281.3.peg.180"/>
<feature type="transmembrane region" description="Helical" evidence="6">
    <location>
        <begin position="255"/>
        <end position="279"/>
    </location>
</feature>
<keyword evidence="5 6" id="KW-0472">Membrane</keyword>
<evidence type="ECO:0000256" key="1">
    <source>
        <dbReference type="ARBA" id="ARBA00004651"/>
    </source>
</evidence>
<feature type="transmembrane region" description="Helical" evidence="6">
    <location>
        <begin position="313"/>
        <end position="335"/>
    </location>
</feature>
<feature type="transmembrane region" description="Helical" evidence="6">
    <location>
        <begin position="83"/>
        <end position="108"/>
    </location>
</feature>
<evidence type="ECO:0000256" key="6">
    <source>
        <dbReference type="SAM" id="Phobius"/>
    </source>
</evidence>
<comment type="caution">
    <text evidence="9">The sequence shown here is derived from an EMBL/GenBank/DDBJ whole genome shotgun (WGS) entry which is preliminary data.</text>
</comment>
<evidence type="ECO:0008006" key="11">
    <source>
        <dbReference type="Google" id="ProtNLM"/>
    </source>
</evidence>
<evidence type="ECO:0000256" key="2">
    <source>
        <dbReference type="ARBA" id="ARBA00022475"/>
    </source>
</evidence>
<accession>A0A133VLV7</accession>
<feature type="transmembrane region" description="Helical" evidence="6">
    <location>
        <begin position="355"/>
        <end position="374"/>
    </location>
</feature>
<feature type="transmembrane region" description="Helical" evidence="6">
    <location>
        <begin position="12"/>
        <end position="30"/>
    </location>
</feature>
<evidence type="ECO:0000259" key="7">
    <source>
        <dbReference type="Pfam" id="PF00361"/>
    </source>
</evidence>